<keyword evidence="3" id="KW-1185">Reference proteome</keyword>
<evidence type="ECO:0000256" key="1">
    <source>
        <dbReference type="SAM" id="SignalP"/>
    </source>
</evidence>
<protein>
    <submittedName>
        <fullName evidence="2">Porin</fullName>
    </submittedName>
</protein>
<dbReference type="Proteomes" id="UP001310692">
    <property type="component" value="Unassembled WGS sequence"/>
</dbReference>
<proteinExistence type="predicted"/>
<evidence type="ECO:0000313" key="2">
    <source>
        <dbReference type="EMBL" id="MEE2565772.1"/>
    </source>
</evidence>
<accession>A0ABU7LWX4</accession>
<name>A0ABU7LWX4_9PROT</name>
<reference evidence="2 3" key="1">
    <citation type="submission" date="2024-01" db="EMBL/GenBank/DDBJ databases">
        <title>Hyphobacterium bacterium isolated from marine sediment.</title>
        <authorList>
            <person name="Zhao S."/>
        </authorList>
    </citation>
    <scope>NUCLEOTIDE SEQUENCE [LARGE SCALE GENOMIC DNA]</scope>
    <source>
        <strain evidence="2 3">Y60-23</strain>
    </source>
</reference>
<sequence length="373" mass="40344">MFRLPTLSAPIFTALVMAAPAAADDFTMEPRGRIFLDFAQVDESFPGRNRDTSDMEVRTARLGVQGGWDEFRYVAEVDFAGNRLTLKDVNVSWSGDGFTIRAGHFKTPNSIEHLTSGRFTTFMERQQANDAFRYGRRLGVQVSRSGSNYSLAAGAFAGSVGSGATGFDMSDGTVLAARATFVPIRTETRILHLGAHVRAFNEGGDGNETLRVRARPGVHLADRYVDARPAANNSTLAGLEAAYIDRRFHALLEVGREDADEGGDFTSWSASAGWFITGEQRNYSVSSGAFGRTDVLDPVTEGGQGAFEIAARFDQLDAGPGGEQTTTTLGLNWYATDHARVMLNLVHAEADGAGARFGAGDFDGIQARLQFDW</sequence>
<feature type="chain" id="PRO_5046945466" evidence="1">
    <location>
        <begin position="24"/>
        <end position="373"/>
    </location>
</feature>
<dbReference type="RefSeq" id="WP_330195304.1">
    <property type="nucleotide sequence ID" value="NZ_JAZDRO010000001.1"/>
</dbReference>
<comment type="caution">
    <text evidence="2">The sequence shown here is derived from an EMBL/GenBank/DDBJ whole genome shotgun (WGS) entry which is preliminary data.</text>
</comment>
<keyword evidence="1" id="KW-0732">Signal</keyword>
<organism evidence="2 3">
    <name type="scientific">Hyphobacterium marinum</name>
    <dbReference type="NCBI Taxonomy" id="3116574"/>
    <lineage>
        <taxon>Bacteria</taxon>
        <taxon>Pseudomonadati</taxon>
        <taxon>Pseudomonadota</taxon>
        <taxon>Alphaproteobacteria</taxon>
        <taxon>Maricaulales</taxon>
        <taxon>Maricaulaceae</taxon>
        <taxon>Hyphobacterium</taxon>
    </lineage>
</organism>
<dbReference type="InterPro" id="IPR023614">
    <property type="entry name" value="Porin_dom_sf"/>
</dbReference>
<feature type="signal peptide" evidence="1">
    <location>
        <begin position="1"/>
        <end position="23"/>
    </location>
</feature>
<dbReference type="InterPro" id="IPR010870">
    <property type="entry name" value="Porin_O/P"/>
</dbReference>
<dbReference type="SUPFAM" id="SSF56935">
    <property type="entry name" value="Porins"/>
    <property type="match status" value="1"/>
</dbReference>
<dbReference type="EMBL" id="JAZDRO010000001">
    <property type="protein sequence ID" value="MEE2565772.1"/>
    <property type="molecule type" value="Genomic_DNA"/>
</dbReference>
<dbReference type="Pfam" id="PF07396">
    <property type="entry name" value="Porin_O_P"/>
    <property type="match status" value="1"/>
</dbReference>
<dbReference type="Gene3D" id="2.40.160.10">
    <property type="entry name" value="Porin"/>
    <property type="match status" value="1"/>
</dbReference>
<evidence type="ECO:0000313" key="3">
    <source>
        <dbReference type="Proteomes" id="UP001310692"/>
    </source>
</evidence>
<gene>
    <name evidence="2" type="ORF">V0U35_03690</name>
</gene>